<dbReference type="Proteomes" id="UP001139971">
    <property type="component" value="Unassembled WGS sequence"/>
</dbReference>
<proteinExistence type="predicted"/>
<organism evidence="2 3">
    <name type="scientific">Tahibacter soli</name>
    <dbReference type="NCBI Taxonomy" id="2983605"/>
    <lineage>
        <taxon>Bacteria</taxon>
        <taxon>Pseudomonadati</taxon>
        <taxon>Pseudomonadota</taxon>
        <taxon>Gammaproteobacteria</taxon>
        <taxon>Lysobacterales</taxon>
        <taxon>Rhodanobacteraceae</taxon>
        <taxon>Tahibacter</taxon>
    </lineage>
</organism>
<protein>
    <submittedName>
        <fullName evidence="2">Uncharacterized protein</fullName>
    </submittedName>
</protein>
<dbReference type="RefSeq" id="WP_263545215.1">
    <property type="nucleotide sequence ID" value="NZ_JAOVZO020000020.1"/>
</dbReference>
<evidence type="ECO:0000256" key="1">
    <source>
        <dbReference type="SAM" id="SignalP"/>
    </source>
</evidence>
<name>A0A9X3YSI3_9GAMM</name>
<dbReference type="EMBL" id="JAOVZO020000020">
    <property type="protein sequence ID" value="MDC8015586.1"/>
    <property type="molecule type" value="Genomic_DNA"/>
</dbReference>
<dbReference type="AlphaFoldDB" id="A0A9X3YSI3"/>
<keyword evidence="1" id="KW-0732">Signal</keyword>
<feature type="signal peptide" evidence="1">
    <location>
        <begin position="1"/>
        <end position="23"/>
    </location>
</feature>
<evidence type="ECO:0000313" key="3">
    <source>
        <dbReference type="Proteomes" id="UP001139971"/>
    </source>
</evidence>
<reference evidence="2" key="1">
    <citation type="submission" date="2023-02" db="EMBL/GenBank/DDBJ databases">
        <title>Tahibacter soli sp. nov. isolated from soil.</title>
        <authorList>
            <person name="Baek J.H."/>
            <person name="Lee J.K."/>
            <person name="Choi D.G."/>
            <person name="Jeon C.O."/>
        </authorList>
    </citation>
    <scope>NUCLEOTIDE SEQUENCE</scope>
    <source>
        <strain evidence="2">BL</strain>
    </source>
</reference>
<feature type="chain" id="PRO_5040798353" evidence="1">
    <location>
        <begin position="24"/>
        <end position="249"/>
    </location>
</feature>
<evidence type="ECO:0000313" key="2">
    <source>
        <dbReference type="EMBL" id="MDC8015586.1"/>
    </source>
</evidence>
<comment type="caution">
    <text evidence="2">The sequence shown here is derived from an EMBL/GenBank/DDBJ whole genome shotgun (WGS) entry which is preliminary data.</text>
</comment>
<sequence length="249" mass="24468">MKAIHYRLAIATVLVVASASAVAGTPRARSAAAGVDSTITLLGTPVADVAPMPYVSAHASAGFSHNDALPLVNTGGISAGALTVTTSWSNVGGAVNNTSTAQTDNAGVSVAGLVSLALTDVDASASVAGGCPAGGLLDTGTTSIGSLTLSVLGLPVPLGALPNPIPPNFNVTVPPTAGIASAMIRLNEQLASGDGAIVTSLDVNAAHVELDLLDLLGQPTHVSLVVSSASAKVDCRTDAIFDDGFNDPI</sequence>
<keyword evidence="3" id="KW-1185">Reference proteome</keyword>
<gene>
    <name evidence="2" type="ORF">OD750_023925</name>
</gene>
<accession>A0A9X3YSI3</accession>